<dbReference type="CDD" id="cd02440">
    <property type="entry name" value="AdoMet_MTases"/>
    <property type="match status" value="1"/>
</dbReference>
<dbReference type="GO" id="GO:0008168">
    <property type="term" value="F:methyltransferase activity"/>
    <property type="evidence" value="ECO:0007669"/>
    <property type="project" value="UniProtKB-KW"/>
</dbReference>
<dbReference type="RefSeq" id="WP_131529588.1">
    <property type="nucleotide sequence ID" value="NZ_SJSO01000006.1"/>
</dbReference>
<dbReference type="Pfam" id="PF13489">
    <property type="entry name" value="Methyltransf_23"/>
    <property type="match status" value="1"/>
</dbReference>
<protein>
    <submittedName>
        <fullName evidence="1">Class I SAM-dependent methyltransferase</fullName>
    </submittedName>
</protein>
<name>A0A4R0PXB0_9SPHI</name>
<keyword evidence="1" id="KW-0489">Methyltransferase</keyword>
<gene>
    <name evidence="1" type="ORF">EZ456_09625</name>
</gene>
<dbReference type="GO" id="GO:0032259">
    <property type="term" value="P:methylation"/>
    <property type="evidence" value="ECO:0007669"/>
    <property type="project" value="UniProtKB-KW"/>
</dbReference>
<reference evidence="1 2" key="1">
    <citation type="submission" date="2019-02" db="EMBL/GenBank/DDBJ databases">
        <title>Pedobacter sp. RP-3-21 sp. nov., isolated from Arctic soil.</title>
        <authorList>
            <person name="Dahal R.H."/>
        </authorList>
    </citation>
    <scope>NUCLEOTIDE SEQUENCE [LARGE SCALE GENOMIC DNA]</scope>
    <source>
        <strain evidence="1 2">RP-3-21</strain>
    </source>
</reference>
<keyword evidence="1" id="KW-0808">Transferase</keyword>
<keyword evidence="2" id="KW-1185">Reference proteome</keyword>
<evidence type="ECO:0000313" key="2">
    <source>
        <dbReference type="Proteomes" id="UP000293925"/>
    </source>
</evidence>
<dbReference type="InterPro" id="IPR029063">
    <property type="entry name" value="SAM-dependent_MTases_sf"/>
</dbReference>
<dbReference type="AlphaFoldDB" id="A0A4R0PXB0"/>
<comment type="caution">
    <text evidence="1">The sequence shown here is derived from an EMBL/GenBank/DDBJ whole genome shotgun (WGS) entry which is preliminary data.</text>
</comment>
<evidence type="ECO:0000313" key="1">
    <source>
        <dbReference type="EMBL" id="TCD27445.1"/>
    </source>
</evidence>
<accession>A0A4R0PXB0</accession>
<dbReference type="Proteomes" id="UP000293925">
    <property type="component" value="Unassembled WGS sequence"/>
</dbReference>
<dbReference type="SUPFAM" id="SSF53335">
    <property type="entry name" value="S-adenosyl-L-methionine-dependent methyltransferases"/>
    <property type="match status" value="1"/>
</dbReference>
<proteinExistence type="predicted"/>
<sequence>MDVFGKALTDIYTTGEADTLWLHNSYGEPEEMPLEFFFRDDEDMPVLELQALHMCSGKVLDIGAGVGSHALLLQAFNIDVTAIDISEAAVNIMKERGVKKAFIQDIFTYQEKFDTIIMLMNGIGLTGTLPGFKDFLIKLKTLVNPHGQVIFDSSDIAYLYEDMPKPQNQYYGEVSYQYEYKGEKGNWFNWIYIDEETIKQIAKETGWDTELIFDDGEDQYLVKLTPNLGYYK</sequence>
<dbReference type="OrthoDB" id="1143568at2"/>
<dbReference type="EMBL" id="SJSO01000006">
    <property type="protein sequence ID" value="TCD27445.1"/>
    <property type="molecule type" value="Genomic_DNA"/>
</dbReference>
<dbReference type="Gene3D" id="3.40.50.150">
    <property type="entry name" value="Vaccinia Virus protein VP39"/>
    <property type="match status" value="1"/>
</dbReference>
<organism evidence="1 2">
    <name type="scientific">Pedobacter psychrodurus</name>
    <dbReference type="NCBI Taxonomy" id="2530456"/>
    <lineage>
        <taxon>Bacteria</taxon>
        <taxon>Pseudomonadati</taxon>
        <taxon>Bacteroidota</taxon>
        <taxon>Sphingobacteriia</taxon>
        <taxon>Sphingobacteriales</taxon>
        <taxon>Sphingobacteriaceae</taxon>
        <taxon>Pedobacter</taxon>
    </lineage>
</organism>